<sequence length="273" mass="29747">MAARVSTPGHSSHLTCVADDLDLLCGASISGGLQRVQALPQHLLLLSLTACAEDGGVPPTNSPLLLLGAGEDPRRPRAQWRVWCPCDVIESELKAFKKEGLVAPDSWSFTKDSITPTPAPDERVFTKAWVERGLSLPPSEFFLSVLSTYGLQLHNICPNSLMAMSSFLHLLRPFSPILLLERKEWNFDHVPDGPPEALVGSDGDLPLTDGEDDLGFLLEGELKSESEDDFHPWANSTSSDEEEEEEEVEEEEEDDSSSSVGYPPANPQGGQRG</sequence>
<dbReference type="PANTHER" id="PTHR33026:SF7">
    <property type="entry name" value="OS03G0100275 PROTEIN"/>
    <property type="match status" value="1"/>
</dbReference>
<dbReference type="Pfam" id="PF04195">
    <property type="entry name" value="Transposase_28"/>
    <property type="match status" value="1"/>
</dbReference>
<dbReference type="PANTHER" id="PTHR33026">
    <property type="entry name" value="OS06G0360600 PROTEIN"/>
    <property type="match status" value="1"/>
</dbReference>
<feature type="compositionally biased region" description="Acidic residues" evidence="1">
    <location>
        <begin position="239"/>
        <end position="256"/>
    </location>
</feature>
<dbReference type="EMBL" id="JAUUTY010000007">
    <property type="protein sequence ID" value="KAK1609004.1"/>
    <property type="molecule type" value="Genomic_DNA"/>
</dbReference>
<protein>
    <recommendedName>
        <fullName evidence="2">Transposase (putative) gypsy type domain-containing protein</fullName>
    </recommendedName>
</protein>
<evidence type="ECO:0000313" key="3">
    <source>
        <dbReference type="EMBL" id="KAK1609004.1"/>
    </source>
</evidence>
<proteinExistence type="predicted"/>
<dbReference type="Proteomes" id="UP001231189">
    <property type="component" value="Unassembled WGS sequence"/>
</dbReference>
<evidence type="ECO:0000256" key="1">
    <source>
        <dbReference type="SAM" id="MobiDB-lite"/>
    </source>
</evidence>
<keyword evidence="4" id="KW-1185">Reference proteome</keyword>
<evidence type="ECO:0000313" key="4">
    <source>
        <dbReference type="Proteomes" id="UP001231189"/>
    </source>
</evidence>
<evidence type="ECO:0000259" key="2">
    <source>
        <dbReference type="Pfam" id="PF04195"/>
    </source>
</evidence>
<dbReference type="InterPro" id="IPR007321">
    <property type="entry name" value="Transposase_28"/>
</dbReference>
<feature type="domain" description="Transposase (putative) gypsy type" evidence="2">
    <location>
        <begin position="124"/>
        <end position="174"/>
    </location>
</feature>
<organism evidence="3 4">
    <name type="scientific">Lolium multiflorum</name>
    <name type="common">Italian ryegrass</name>
    <name type="synonym">Lolium perenne subsp. multiflorum</name>
    <dbReference type="NCBI Taxonomy" id="4521"/>
    <lineage>
        <taxon>Eukaryota</taxon>
        <taxon>Viridiplantae</taxon>
        <taxon>Streptophyta</taxon>
        <taxon>Embryophyta</taxon>
        <taxon>Tracheophyta</taxon>
        <taxon>Spermatophyta</taxon>
        <taxon>Magnoliopsida</taxon>
        <taxon>Liliopsida</taxon>
        <taxon>Poales</taxon>
        <taxon>Poaceae</taxon>
        <taxon>BOP clade</taxon>
        <taxon>Pooideae</taxon>
        <taxon>Poodae</taxon>
        <taxon>Poeae</taxon>
        <taxon>Poeae Chloroplast Group 2 (Poeae type)</taxon>
        <taxon>Loliodinae</taxon>
        <taxon>Loliinae</taxon>
        <taxon>Lolium</taxon>
    </lineage>
</organism>
<reference evidence="3" key="1">
    <citation type="submission" date="2023-07" db="EMBL/GenBank/DDBJ databases">
        <title>A chromosome-level genome assembly of Lolium multiflorum.</title>
        <authorList>
            <person name="Chen Y."/>
            <person name="Copetti D."/>
            <person name="Kolliker R."/>
            <person name="Studer B."/>
        </authorList>
    </citation>
    <scope>NUCLEOTIDE SEQUENCE</scope>
    <source>
        <strain evidence="3">02402/16</strain>
        <tissue evidence="3">Leaf</tissue>
    </source>
</reference>
<dbReference type="AlphaFoldDB" id="A0AAD8VJK7"/>
<feature type="compositionally biased region" description="Basic and acidic residues" evidence="1">
    <location>
        <begin position="220"/>
        <end position="231"/>
    </location>
</feature>
<gene>
    <name evidence="3" type="ORF">QYE76_032677</name>
</gene>
<feature type="region of interest" description="Disordered" evidence="1">
    <location>
        <begin position="196"/>
        <end position="273"/>
    </location>
</feature>
<name>A0AAD8VJK7_LOLMU</name>
<comment type="caution">
    <text evidence="3">The sequence shown here is derived from an EMBL/GenBank/DDBJ whole genome shotgun (WGS) entry which is preliminary data.</text>
</comment>
<accession>A0AAD8VJK7</accession>